<dbReference type="AlphaFoldDB" id="A0AAJ7RRS2"/>
<dbReference type="GeneID" id="112495041"/>
<evidence type="ECO:0000313" key="2">
    <source>
        <dbReference type="RefSeq" id="XP_024945480.1"/>
    </source>
</evidence>
<gene>
    <name evidence="2" type="primary">LOC112495041</name>
</gene>
<protein>
    <submittedName>
        <fullName evidence="2">Uncharacterized protein LOC112495041</fullName>
    </submittedName>
</protein>
<keyword evidence="1" id="KW-1185">Reference proteome</keyword>
<dbReference type="KEGG" id="ccin:112495041"/>
<dbReference type="Proteomes" id="UP000694920">
    <property type="component" value="Unplaced"/>
</dbReference>
<accession>A0AAJ7RRS2</accession>
<sequence>MEKTKKQKNNEECLNVTSRTGDSQQATCEPFNFHSSSLFQLNGGRVITATDCGPTVSAKPVRIRENDYRCNLKLAAGGALREVGQGLAIAAPSRVCATPGNQ</sequence>
<evidence type="ECO:0000313" key="1">
    <source>
        <dbReference type="Proteomes" id="UP000694920"/>
    </source>
</evidence>
<proteinExistence type="predicted"/>
<name>A0AAJ7RRS2_CEPCN</name>
<reference evidence="2" key="1">
    <citation type="submission" date="2025-08" db="UniProtKB">
        <authorList>
            <consortium name="RefSeq"/>
        </authorList>
    </citation>
    <scope>IDENTIFICATION</scope>
</reference>
<organism evidence="1 2">
    <name type="scientific">Cephus cinctus</name>
    <name type="common">Wheat stem sawfly</name>
    <dbReference type="NCBI Taxonomy" id="211228"/>
    <lineage>
        <taxon>Eukaryota</taxon>
        <taxon>Metazoa</taxon>
        <taxon>Ecdysozoa</taxon>
        <taxon>Arthropoda</taxon>
        <taxon>Hexapoda</taxon>
        <taxon>Insecta</taxon>
        <taxon>Pterygota</taxon>
        <taxon>Neoptera</taxon>
        <taxon>Endopterygota</taxon>
        <taxon>Hymenoptera</taxon>
        <taxon>Cephoidea</taxon>
        <taxon>Cephidae</taxon>
        <taxon>Cephus</taxon>
    </lineage>
</organism>
<dbReference type="RefSeq" id="XP_024945480.1">
    <property type="nucleotide sequence ID" value="XM_025089712.1"/>
</dbReference>